<gene>
    <name evidence="1" type="ORF">RGD00_10265</name>
</gene>
<protein>
    <submittedName>
        <fullName evidence="1">DUF1289 domain-containing protein</fullName>
    </submittedName>
</protein>
<dbReference type="Pfam" id="PF06945">
    <property type="entry name" value="DUF1289"/>
    <property type="match status" value="1"/>
</dbReference>
<dbReference type="PANTHER" id="PTHR35175:SF2">
    <property type="entry name" value="DUF1289 DOMAIN-CONTAINING PROTEIN"/>
    <property type="match status" value="1"/>
</dbReference>
<comment type="caution">
    <text evidence="1">The sequence shown here is derived from an EMBL/GenBank/DDBJ whole genome shotgun (WGS) entry which is preliminary data.</text>
</comment>
<sequence length="53" mass="5663">MSVASPCVQVCVMGPKGLCTGCLRTLDEIARWSAMTDAERRAVIAALPARRAE</sequence>
<organism evidence="1 2">
    <name type="scientific">Ruixingdingia sedimenti</name>
    <dbReference type="NCBI Taxonomy" id="3073604"/>
    <lineage>
        <taxon>Bacteria</taxon>
        <taxon>Pseudomonadati</taxon>
        <taxon>Pseudomonadota</taxon>
        <taxon>Alphaproteobacteria</taxon>
        <taxon>Rhodobacterales</taxon>
        <taxon>Paracoccaceae</taxon>
        <taxon>Ruixingdingia</taxon>
    </lineage>
</organism>
<name>A0ABU1F7Y8_9RHOB</name>
<dbReference type="PANTHER" id="PTHR35175">
    <property type="entry name" value="DUF1289 DOMAIN-CONTAINING PROTEIN"/>
    <property type="match status" value="1"/>
</dbReference>
<evidence type="ECO:0000313" key="1">
    <source>
        <dbReference type="EMBL" id="MDR5652991.1"/>
    </source>
</evidence>
<evidence type="ECO:0000313" key="2">
    <source>
        <dbReference type="Proteomes" id="UP001247754"/>
    </source>
</evidence>
<dbReference type="InterPro" id="IPR010710">
    <property type="entry name" value="DUF1289"/>
</dbReference>
<proteinExistence type="predicted"/>
<reference evidence="1 2" key="1">
    <citation type="submission" date="2023-09" db="EMBL/GenBank/DDBJ databases">
        <title>Xinfangfangia sedmenti sp. nov., isolated the sedment.</title>
        <authorList>
            <person name="Xu L."/>
        </authorList>
    </citation>
    <scope>NUCLEOTIDE SEQUENCE [LARGE SCALE GENOMIC DNA]</scope>
    <source>
        <strain evidence="1 2">LG-4</strain>
    </source>
</reference>
<dbReference type="RefSeq" id="WP_310457233.1">
    <property type="nucleotide sequence ID" value="NZ_JAVKPH010000009.1"/>
</dbReference>
<accession>A0ABU1F7Y8</accession>
<dbReference type="EMBL" id="JAVKPH010000009">
    <property type="protein sequence ID" value="MDR5652991.1"/>
    <property type="molecule type" value="Genomic_DNA"/>
</dbReference>
<dbReference type="Proteomes" id="UP001247754">
    <property type="component" value="Unassembled WGS sequence"/>
</dbReference>
<keyword evidence="2" id="KW-1185">Reference proteome</keyword>